<dbReference type="SUPFAM" id="SSF53383">
    <property type="entry name" value="PLP-dependent transferases"/>
    <property type="match status" value="1"/>
</dbReference>
<name>A0A5B8KVJ8_9HYPH</name>
<dbReference type="InterPro" id="IPR004839">
    <property type="entry name" value="Aminotransferase_I/II_large"/>
</dbReference>
<evidence type="ECO:0000256" key="5">
    <source>
        <dbReference type="ARBA" id="ARBA00023163"/>
    </source>
</evidence>
<keyword evidence="7" id="KW-0808">Transferase</keyword>
<dbReference type="SMART" id="SM00345">
    <property type="entry name" value="HTH_GNTR"/>
    <property type="match status" value="1"/>
</dbReference>
<accession>A0A5B8KVJ8</accession>
<dbReference type="PANTHER" id="PTHR46577:SF1">
    <property type="entry name" value="HTH-TYPE TRANSCRIPTIONAL REGULATORY PROTEIN GABR"/>
    <property type="match status" value="1"/>
</dbReference>
<dbReference type="Gene3D" id="1.10.10.10">
    <property type="entry name" value="Winged helix-like DNA-binding domain superfamily/Winged helix DNA-binding domain"/>
    <property type="match status" value="1"/>
</dbReference>
<dbReference type="GO" id="GO:0030170">
    <property type="term" value="F:pyridoxal phosphate binding"/>
    <property type="evidence" value="ECO:0007669"/>
    <property type="project" value="InterPro"/>
</dbReference>
<dbReference type="AlphaFoldDB" id="A0A5B8KVJ8"/>
<dbReference type="Proteomes" id="UP000321389">
    <property type="component" value="Chromosome"/>
</dbReference>
<dbReference type="GO" id="GO:0008483">
    <property type="term" value="F:transaminase activity"/>
    <property type="evidence" value="ECO:0007669"/>
    <property type="project" value="UniProtKB-KW"/>
</dbReference>
<dbReference type="InterPro" id="IPR036390">
    <property type="entry name" value="WH_DNA-bd_sf"/>
</dbReference>
<dbReference type="InterPro" id="IPR015424">
    <property type="entry name" value="PyrdxlP-dep_Trfase"/>
</dbReference>
<reference evidence="7" key="1">
    <citation type="submission" date="2020-04" db="EMBL/GenBank/DDBJ databases">
        <title>Nitratireductor sp. nov. isolated from mangrove soil.</title>
        <authorList>
            <person name="Ye Y."/>
        </authorList>
    </citation>
    <scope>NUCLEOTIDE SEQUENCE</scope>
    <source>
        <strain evidence="7">SY7</strain>
    </source>
</reference>
<keyword evidence="7" id="KW-0032">Aminotransferase</keyword>
<keyword evidence="2" id="KW-0663">Pyridoxal phosphate</keyword>
<evidence type="ECO:0000256" key="1">
    <source>
        <dbReference type="ARBA" id="ARBA00005384"/>
    </source>
</evidence>
<dbReference type="InterPro" id="IPR015421">
    <property type="entry name" value="PyrdxlP-dep_Trfase_major"/>
</dbReference>
<keyword evidence="3" id="KW-0805">Transcription regulation</keyword>
<dbReference type="GO" id="GO:0003677">
    <property type="term" value="F:DNA binding"/>
    <property type="evidence" value="ECO:0007669"/>
    <property type="project" value="UniProtKB-KW"/>
</dbReference>
<dbReference type="Pfam" id="PF00392">
    <property type="entry name" value="GntR"/>
    <property type="match status" value="1"/>
</dbReference>
<protein>
    <submittedName>
        <fullName evidence="7">PLP-dependent aminotransferase family protein</fullName>
    </submittedName>
</protein>
<dbReference type="EMBL" id="CP042301">
    <property type="protein sequence ID" value="QDY99562.1"/>
    <property type="molecule type" value="Genomic_DNA"/>
</dbReference>
<proteinExistence type="inferred from homology"/>
<dbReference type="Gene3D" id="3.90.1150.10">
    <property type="entry name" value="Aspartate Aminotransferase, domain 1"/>
    <property type="match status" value="1"/>
</dbReference>
<keyword evidence="8" id="KW-1185">Reference proteome</keyword>
<dbReference type="Gene3D" id="3.40.640.10">
    <property type="entry name" value="Type I PLP-dependent aspartate aminotransferase-like (Major domain)"/>
    <property type="match status" value="1"/>
</dbReference>
<evidence type="ECO:0000256" key="4">
    <source>
        <dbReference type="ARBA" id="ARBA00023125"/>
    </source>
</evidence>
<evidence type="ECO:0000256" key="3">
    <source>
        <dbReference type="ARBA" id="ARBA00023015"/>
    </source>
</evidence>
<gene>
    <name evidence="7" type="ORF">FQ775_03775</name>
</gene>
<dbReference type="InterPro" id="IPR051446">
    <property type="entry name" value="HTH_trans_reg/aminotransferase"/>
</dbReference>
<evidence type="ECO:0000313" key="8">
    <source>
        <dbReference type="Proteomes" id="UP000321389"/>
    </source>
</evidence>
<feature type="domain" description="HTH gntR-type" evidence="6">
    <location>
        <begin position="13"/>
        <end position="81"/>
    </location>
</feature>
<dbReference type="GO" id="GO:0003700">
    <property type="term" value="F:DNA-binding transcription factor activity"/>
    <property type="evidence" value="ECO:0007669"/>
    <property type="project" value="InterPro"/>
</dbReference>
<dbReference type="KEGG" id="niy:FQ775_03775"/>
<organism evidence="7 8">
    <name type="scientific">Nitratireductor mangrovi</name>
    <dbReference type="NCBI Taxonomy" id="2599600"/>
    <lineage>
        <taxon>Bacteria</taxon>
        <taxon>Pseudomonadati</taxon>
        <taxon>Pseudomonadota</taxon>
        <taxon>Alphaproteobacteria</taxon>
        <taxon>Hyphomicrobiales</taxon>
        <taxon>Phyllobacteriaceae</taxon>
        <taxon>Nitratireductor</taxon>
    </lineage>
</organism>
<dbReference type="InterPro" id="IPR000524">
    <property type="entry name" value="Tscrpt_reg_HTH_GntR"/>
</dbReference>
<dbReference type="CDD" id="cd00609">
    <property type="entry name" value="AAT_like"/>
    <property type="match status" value="1"/>
</dbReference>
<dbReference type="OrthoDB" id="9804020at2"/>
<sequence>MTNWLPTLDDGAGPLYVRLADRIENDIDTGVLPTGAKLPPQRNLAFDIGVTVGTVGRAYALARERGLVSGEVGRGTYVLDREDVAPGKPPTLPPLLAGTRGLSPPPGKLRLDSTAALEVGQSQAIEDLTRQIVRQHPEAIVNYVHAPSESWQEAGSRWLTAGDWRPSSQSIVPTLGGHAAILAVIAAVTAPGDRVAFERLTYSSIARSTSLIGRRVVAMASDGGGVDPEDFERLCAQQHPKIAFLIPSLQNPTLAIMSEERRRAIVDVARKHNVWLIEDAIYGAMLESQPVTLAALAPERTFHVGSLSKTVAAGLRSGWVSCPPHYAARILTTSKMLTGGKPFLLAELAARLVLSGEADAIRDKVRNELQTREAMARKAFDGCEFTSHPRAPFLWMKLPEPWLSGTFKNAALNENVLIDDEDEYKPVRTGDVHHRVRIAFSVPKSRGELDAGFTTLRNLLEGGSAGYDSYG</sequence>
<evidence type="ECO:0000256" key="2">
    <source>
        <dbReference type="ARBA" id="ARBA00022898"/>
    </source>
</evidence>
<evidence type="ECO:0000259" key="6">
    <source>
        <dbReference type="PROSITE" id="PS50949"/>
    </source>
</evidence>
<evidence type="ECO:0000313" key="7">
    <source>
        <dbReference type="EMBL" id="QDY99562.1"/>
    </source>
</evidence>
<dbReference type="Pfam" id="PF00155">
    <property type="entry name" value="Aminotran_1_2"/>
    <property type="match status" value="1"/>
</dbReference>
<dbReference type="InterPro" id="IPR015422">
    <property type="entry name" value="PyrdxlP-dep_Trfase_small"/>
</dbReference>
<comment type="similarity">
    <text evidence="1">In the C-terminal section; belongs to the class-I pyridoxal-phosphate-dependent aminotransferase family.</text>
</comment>
<dbReference type="RefSeq" id="WP_146298218.1">
    <property type="nucleotide sequence ID" value="NZ_CP042301.2"/>
</dbReference>
<dbReference type="PANTHER" id="PTHR46577">
    <property type="entry name" value="HTH-TYPE TRANSCRIPTIONAL REGULATORY PROTEIN GABR"/>
    <property type="match status" value="1"/>
</dbReference>
<dbReference type="InterPro" id="IPR036388">
    <property type="entry name" value="WH-like_DNA-bd_sf"/>
</dbReference>
<dbReference type="PROSITE" id="PS50949">
    <property type="entry name" value="HTH_GNTR"/>
    <property type="match status" value="1"/>
</dbReference>
<keyword evidence="4" id="KW-0238">DNA-binding</keyword>
<keyword evidence="5" id="KW-0804">Transcription</keyword>
<dbReference type="SUPFAM" id="SSF46785">
    <property type="entry name" value="Winged helix' DNA-binding domain"/>
    <property type="match status" value="1"/>
</dbReference>
<dbReference type="CDD" id="cd07377">
    <property type="entry name" value="WHTH_GntR"/>
    <property type="match status" value="1"/>
</dbReference>